<evidence type="ECO:0000313" key="7">
    <source>
        <dbReference type="Proteomes" id="UP000509346"/>
    </source>
</evidence>
<dbReference type="RefSeq" id="WP_179920087.1">
    <property type="nucleotide sequence ID" value="NZ_CP058909.1"/>
</dbReference>
<feature type="transmembrane region" description="Helical" evidence="2">
    <location>
        <begin position="50"/>
        <end position="72"/>
    </location>
</feature>
<evidence type="ECO:0000259" key="4">
    <source>
        <dbReference type="Pfam" id="PF26237"/>
    </source>
</evidence>
<dbReference type="Pfam" id="PF26238">
    <property type="entry name" value="DUF8054_M"/>
    <property type="match status" value="1"/>
</dbReference>
<dbReference type="Proteomes" id="UP000509346">
    <property type="component" value="Chromosome"/>
</dbReference>
<dbReference type="EMBL" id="CP058909">
    <property type="protein sequence ID" value="QLH80255.1"/>
    <property type="molecule type" value="Genomic_DNA"/>
</dbReference>
<name>A0A7D5TA62_9EURY</name>
<accession>A0A7D5TA62</accession>
<evidence type="ECO:0000256" key="1">
    <source>
        <dbReference type="SAM" id="MobiDB-lite"/>
    </source>
</evidence>
<dbReference type="GeneID" id="56081089"/>
<dbReference type="InterPro" id="IPR058775">
    <property type="entry name" value="DUF8054_M"/>
</dbReference>
<keyword evidence="2" id="KW-0812">Transmembrane</keyword>
<dbReference type="InterPro" id="IPR058674">
    <property type="entry name" value="DUF8054_N"/>
</dbReference>
<keyword evidence="7" id="KW-1185">Reference proteome</keyword>
<feature type="transmembrane region" description="Helical" evidence="2">
    <location>
        <begin position="21"/>
        <end position="44"/>
    </location>
</feature>
<dbReference type="KEGG" id="hpel:HZS54_00830"/>
<evidence type="ECO:0000259" key="5">
    <source>
        <dbReference type="Pfam" id="PF26238"/>
    </source>
</evidence>
<evidence type="ECO:0000259" key="3">
    <source>
        <dbReference type="Pfam" id="PF26236"/>
    </source>
</evidence>
<dbReference type="AlphaFoldDB" id="A0A7D5TA62"/>
<evidence type="ECO:0000256" key="2">
    <source>
        <dbReference type="SAM" id="Phobius"/>
    </source>
</evidence>
<feature type="domain" description="DUF8054" evidence="5">
    <location>
        <begin position="151"/>
        <end position="268"/>
    </location>
</feature>
<gene>
    <name evidence="6" type="ORF">HZS54_00830</name>
</gene>
<feature type="domain" description="DUF8054" evidence="3">
    <location>
        <begin position="7"/>
        <end position="94"/>
    </location>
</feature>
<keyword evidence="2" id="KW-0472">Membrane</keyword>
<sequence length="320" mass="32931">MLGSLVTRLRRPEYTGENRCLPCTVLNVGIASVGATLLGAWLVAAGYSTAAAGVATAVLAVSLLTIWLRGYLVPGTPTLTKRYLPAPVLAAFGKTPDGSPEGIAAGVDGDAGTDANASGATEEVGDGAAEGDTGAAASAGNGDRAEGEPVDPEALLERAGAIEPCRGDDRCLTDDFERAWRDEIDAIQAGDDLGPWLERFGLDDGEVTTKELGNSFAVSVDGRRVGSWESEAAFHADLAGAKLLGERLSGWGGLSARDRGQVCNGLRIFLETCPDCGSPVSFGTETVESCCTSRTVAAVTCDDCGARVFESPVDDEEVAA</sequence>
<protein>
    <submittedName>
        <fullName evidence="6">Uncharacterized protein</fullName>
    </submittedName>
</protein>
<keyword evidence="2" id="KW-1133">Transmembrane helix</keyword>
<feature type="domain" description="DUF8054" evidence="4">
    <location>
        <begin position="271"/>
        <end position="310"/>
    </location>
</feature>
<dbReference type="Pfam" id="PF26236">
    <property type="entry name" value="DUF8054_N"/>
    <property type="match status" value="1"/>
</dbReference>
<reference evidence="6 7" key="1">
    <citation type="submission" date="2020-07" db="EMBL/GenBank/DDBJ databases">
        <title>Halosimplex litoreum sp. nov. and Halosimplex rubrum sp. nov., isolated from different salt environments.</title>
        <authorList>
            <person name="Cui H."/>
        </authorList>
    </citation>
    <scope>NUCLEOTIDE SEQUENCE [LARGE SCALE GENOMIC DNA]</scope>
    <source>
        <strain evidence="6 7">R2</strain>
    </source>
</reference>
<feature type="compositionally biased region" description="Low complexity" evidence="1">
    <location>
        <begin position="104"/>
        <end position="140"/>
    </location>
</feature>
<evidence type="ECO:0000313" key="6">
    <source>
        <dbReference type="EMBL" id="QLH80255.1"/>
    </source>
</evidence>
<dbReference type="InterPro" id="IPR058675">
    <property type="entry name" value="DUF8054_C"/>
</dbReference>
<feature type="region of interest" description="Disordered" evidence="1">
    <location>
        <begin position="99"/>
        <end position="151"/>
    </location>
</feature>
<organism evidence="6 7">
    <name type="scientific">Halosimplex pelagicum</name>
    <dbReference type="NCBI Taxonomy" id="869886"/>
    <lineage>
        <taxon>Archaea</taxon>
        <taxon>Methanobacteriati</taxon>
        <taxon>Methanobacteriota</taxon>
        <taxon>Stenosarchaea group</taxon>
        <taxon>Halobacteria</taxon>
        <taxon>Halobacteriales</taxon>
        <taxon>Haloarculaceae</taxon>
        <taxon>Halosimplex</taxon>
    </lineage>
</organism>
<dbReference type="Pfam" id="PF26237">
    <property type="entry name" value="DUF8054_C"/>
    <property type="match status" value="1"/>
</dbReference>
<proteinExistence type="predicted"/>
<dbReference type="OrthoDB" id="292134at2157"/>